<dbReference type="SUPFAM" id="SSF52047">
    <property type="entry name" value="RNI-like"/>
    <property type="match status" value="1"/>
</dbReference>
<feature type="domain" description="F-box" evidence="1">
    <location>
        <begin position="4"/>
        <end position="35"/>
    </location>
</feature>
<evidence type="ECO:0000313" key="3">
    <source>
        <dbReference type="Proteomes" id="UP000308197"/>
    </source>
</evidence>
<dbReference type="InParanoid" id="A0A5C3NZE2"/>
<gene>
    <name evidence="2" type="ORF">K466DRAFT_666311</name>
</gene>
<evidence type="ECO:0000313" key="2">
    <source>
        <dbReference type="EMBL" id="TFK82724.1"/>
    </source>
</evidence>
<dbReference type="EMBL" id="ML211455">
    <property type="protein sequence ID" value="TFK82724.1"/>
    <property type="molecule type" value="Genomic_DNA"/>
</dbReference>
<reference evidence="2 3" key="1">
    <citation type="journal article" date="2019" name="Nat. Ecol. Evol.">
        <title>Megaphylogeny resolves global patterns of mushroom evolution.</title>
        <authorList>
            <person name="Varga T."/>
            <person name="Krizsan K."/>
            <person name="Foldi C."/>
            <person name="Dima B."/>
            <person name="Sanchez-Garcia M."/>
            <person name="Sanchez-Ramirez S."/>
            <person name="Szollosi G.J."/>
            <person name="Szarkandi J.G."/>
            <person name="Papp V."/>
            <person name="Albert L."/>
            <person name="Andreopoulos W."/>
            <person name="Angelini C."/>
            <person name="Antonin V."/>
            <person name="Barry K.W."/>
            <person name="Bougher N.L."/>
            <person name="Buchanan P."/>
            <person name="Buyck B."/>
            <person name="Bense V."/>
            <person name="Catcheside P."/>
            <person name="Chovatia M."/>
            <person name="Cooper J."/>
            <person name="Damon W."/>
            <person name="Desjardin D."/>
            <person name="Finy P."/>
            <person name="Geml J."/>
            <person name="Haridas S."/>
            <person name="Hughes K."/>
            <person name="Justo A."/>
            <person name="Karasinski D."/>
            <person name="Kautmanova I."/>
            <person name="Kiss B."/>
            <person name="Kocsube S."/>
            <person name="Kotiranta H."/>
            <person name="LaButti K.M."/>
            <person name="Lechner B.E."/>
            <person name="Liimatainen K."/>
            <person name="Lipzen A."/>
            <person name="Lukacs Z."/>
            <person name="Mihaltcheva S."/>
            <person name="Morgado L.N."/>
            <person name="Niskanen T."/>
            <person name="Noordeloos M.E."/>
            <person name="Ohm R.A."/>
            <person name="Ortiz-Santana B."/>
            <person name="Ovrebo C."/>
            <person name="Racz N."/>
            <person name="Riley R."/>
            <person name="Savchenko A."/>
            <person name="Shiryaev A."/>
            <person name="Soop K."/>
            <person name="Spirin V."/>
            <person name="Szebenyi C."/>
            <person name="Tomsovsky M."/>
            <person name="Tulloss R.E."/>
            <person name="Uehling J."/>
            <person name="Grigoriev I.V."/>
            <person name="Vagvolgyi C."/>
            <person name="Papp T."/>
            <person name="Martin F.M."/>
            <person name="Miettinen O."/>
            <person name="Hibbett D.S."/>
            <person name="Nagy L.G."/>
        </authorList>
    </citation>
    <scope>NUCLEOTIDE SEQUENCE [LARGE SCALE GENOMIC DNA]</scope>
    <source>
        <strain evidence="2 3">HHB13444</strain>
    </source>
</reference>
<protein>
    <recommendedName>
        <fullName evidence="1">F-box domain-containing protein</fullName>
    </recommendedName>
</protein>
<organism evidence="2 3">
    <name type="scientific">Polyporus arcularius HHB13444</name>
    <dbReference type="NCBI Taxonomy" id="1314778"/>
    <lineage>
        <taxon>Eukaryota</taxon>
        <taxon>Fungi</taxon>
        <taxon>Dikarya</taxon>
        <taxon>Basidiomycota</taxon>
        <taxon>Agaricomycotina</taxon>
        <taxon>Agaricomycetes</taxon>
        <taxon>Polyporales</taxon>
        <taxon>Polyporaceae</taxon>
        <taxon>Polyporus</taxon>
    </lineage>
</organism>
<keyword evidence="3" id="KW-1185">Reference proteome</keyword>
<sequence>MSFLTLPPELTDYIISFLRNDRRTLCACTQVCKGWLPASRAYLFDTIRFKIPHSYTVFVEQVLGSRSMLPYLALIHGIAIVGPDGFLNQYLADKFMRDVHGNLPNLRILRISYVDWGHLTTSDTWKYLDVNMTSPFPQLTKLAINHAVLPSDRVLTRLLVSLPCLTNLSLRSLSFRSQGTLALLENEAAPPHRSTTLGTLWIDGADDFVTPFLCWFVEQFHDARVSLRELGCTPKRWTPASASLLEALGPAPLLSTLLMPFPHRLEADVERVSLSQLTNLTRLNVLLRGRFPTATSWADFAHMLESLGCKPRTHLSVALCYYPTTPDEWKSLDGPGLELLDPVLDQLASASAPASMPGERPRAPAFKFVCYVHQPEHSHVRKCDVDSLVKRKLKASAERGVVSGRLMATAWSGEL</sequence>
<dbReference type="Gene3D" id="1.20.1280.50">
    <property type="match status" value="1"/>
</dbReference>
<dbReference type="InterPro" id="IPR001810">
    <property type="entry name" value="F-box_dom"/>
</dbReference>
<name>A0A5C3NZE2_9APHY</name>
<accession>A0A5C3NZE2</accession>
<dbReference type="Pfam" id="PF12937">
    <property type="entry name" value="F-box-like"/>
    <property type="match status" value="1"/>
</dbReference>
<dbReference type="Proteomes" id="UP000308197">
    <property type="component" value="Unassembled WGS sequence"/>
</dbReference>
<dbReference type="Gene3D" id="3.80.10.10">
    <property type="entry name" value="Ribonuclease Inhibitor"/>
    <property type="match status" value="1"/>
</dbReference>
<proteinExistence type="predicted"/>
<dbReference type="SUPFAM" id="SSF81383">
    <property type="entry name" value="F-box domain"/>
    <property type="match status" value="1"/>
</dbReference>
<evidence type="ECO:0000259" key="1">
    <source>
        <dbReference type="Pfam" id="PF12937"/>
    </source>
</evidence>
<dbReference type="InterPro" id="IPR036047">
    <property type="entry name" value="F-box-like_dom_sf"/>
</dbReference>
<dbReference type="AlphaFoldDB" id="A0A5C3NZE2"/>
<dbReference type="InterPro" id="IPR032675">
    <property type="entry name" value="LRR_dom_sf"/>
</dbReference>